<protein>
    <recommendedName>
        <fullName evidence="7">GTD-binding domain-containing protein</fullName>
    </recommendedName>
</protein>
<dbReference type="InterPro" id="IPR039306">
    <property type="entry name" value="MYOB"/>
</dbReference>
<evidence type="ECO:0000313" key="9">
    <source>
        <dbReference type="Proteomes" id="UP001165190"/>
    </source>
</evidence>
<feature type="domain" description="GTD-binding" evidence="7">
    <location>
        <begin position="771"/>
        <end position="869"/>
    </location>
</feature>
<feature type="transmembrane region" description="Helical" evidence="6">
    <location>
        <begin position="21"/>
        <end position="45"/>
    </location>
</feature>
<dbReference type="OrthoDB" id="1047602at2759"/>
<gene>
    <name evidence="8" type="ORF">HRI_000189100</name>
</gene>
<comment type="subcellular location">
    <subcellularLocation>
        <location evidence="1">Membrane</location>
        <topology evidence="1">Single-pass membrane protein</topology>
    </subcellularLocation>
</comment>
<name>A0A9W7GVF4_HIBTR</name>
<dbReference type="Pfam" id="PF04576">
    <property type="entry name" value="Zein-binding"/>
    <property type="match status" value="1"/>
</dbReference>
<evidence type="ECO:0000256" key="6">
    <source>
        <dbReference type="SAM" id="Phobius"/>
    </source>
</evidence>
<evidence type="ECO:0000256" key="5">
    <source>
        <dbReference type="SAM" id="Coils"/>
    </source>
</evidence>
<keyword evidence="4 6" id="KW-0472">Membrane</keyword>
<keyword evidence="2 6" id="KW-0812">Transmembrane</keyword>
<keyword evidence="5" id="KW-0175">Coiled coil</keyword>
<sequence length="952" mass="106216">MGRGGTSSVNSEKLSHRFSAALSSAFFEWLLLFMLFIDAIVSYLIKKFAHKCKLQTPCLICSRLDHIFGKEKRKFYWDLVCGDHKLEISSLVYCHAHNKLVDVQGMCESCLFSFATINKSNAETYRLLVGKLGEDFDCSVEEDPSLENHELGCSTQRHCSCCNEPWIPKGYAKTLMQTRSTEFPASEFDMPLPASVEHGKYEQNRSGDVSVSVKATHQRKDWPDPLSHVSYTELKIGSDSESEVNSNAGEEEDGVTIRTHHLQRDVVDQHVQPESQTFTSSDDFPLEKFMDPISALEPSIFISLPETESAIIEEPNTISVESTDSKRYGLEDLNWEQANCKIEPSASSKLISVEDVHFSSKDGEASIDVPIKMNLDSLDKGSPLSNPGEVPIEASEESKLISLDFLSSPPVDNETPFKVPKESKHITIDDEILVEVPKDSKHITIDDEVPIKVPKDSKHITIDDEVPVEVPKDSKHITIDDEVPVEVPEDSKHITIDDEVPVEVPEDSKHITIDDEVPVEVPEDSKHITIDDEVPVEVPKDSKHITIDDETPVEVPKDSKHITINDETPVEVPKESKHIAIDDVSASNVVASSVEESQESSGIGTVEVEKISEARCEEIHVSTEQPLPVPESTLEENRVTNGTSIHALNSLDLTDAYKLAVGSKGRQLSGLLVEQWIGRDSSRLTEDLKVLLSQLSSRGMEQLMSDASPRIAASPKISVSPRISINSDDLKASDSSAFNGTEMLQRRVSLERNESGLSIDGSIVSEIEGENVVDRLKRQVEHDRKLLSALYKELEEERNASAVATNQAMAMITRLQEEKATLQMEALQHLRMMEEQAEYDMEALQNTNDLLAEKEKELQDLEAELEFYRIKFPNEFMPDDTVHWGNDLQATHDTVDHSEANGIEEKATIHTEPATKIPNNSAMVEETDQLFEDTDNVTMKNPLSGHDEQLIP</sequence>
<feature type="coiled-coil region" evidence="5">
    <location>
        <begin position="777"/>
        <end position="871"/>
    </location>
</feature>
<evidence type="ECO:0000256" key="4">
    <source>
        <dbReference type="ARBA" id="ARBA00023136"/>
    </source>
</evidence>
<evidence type="ECO:0000256" key="1">
    <source>
        <dbReference type="ARBA" id="ARBA00004167"/>
    </source>
</evidence>
<dbReference type="AlphaFoldDB" id="A0A9W7GVF4"/>
<keyword evidence="9" id="KW-1185">Reference proteome</keyword>
<dbReference type="GO" id="GO:0080115">
    <property type="term" value="F:myosin XI tail binding"/>
    <property type="evidence" value="ECO:0007669"/>
    <property type="project" value="UniProtKB-ARBA"/>
</dbReference>
<dbReference type="EMBL" id="BSYR01000003">
    <property type="protein sequence ID" value="GMI65198.1"/>
    <property type="molecule type" value="Genomic_DNA"/>
</dbReference>
<dbReference type="PROSITE" id="PS51775">
    <property type="entry name" value="GTD_BINDING"/>
    <property type="match status" value="1"/>
</dbReference>
<dbReference type="PANTHER" id="PTHR31448">
    <property type="entry name" value="MYOSIN-BINDING PROTEIN 2"/>
    <property type="match status" value="1"/>
</dbReference>
<proteinExistence type="predicted"/>
<dbReference type="InterPro" id="IPR007656">
    <property type="entry name" value="GTD-bd"/>
</dbReference>
<accession>A0A9W7GVF4</accession>
<evidence type="ECO:0000256" key="2">
    <source>
        <dbReference type="ARBA" id="ARBA00022692"/>
    </source>
</evidence>
<dbReference type="PANTHER" id="PTHR31448:SF32">
    <property type="entry name" value="MYOSIN-BINDING PROTEIN 1"/>
    <property type="match status" value="1"/>
</dbReference>
<organism evidence="8 9">
    <name type="scientific">Hibiscus trionum</name>
    <name type="common">Flower of an hour</name>
    <dbReference type="NCBI Taxonomy" id="183268"/>
    <lineage>
        <taxon>Eukaryota</taxon>
        <taxon>Viridiplantae</taxon>
        <taxon>Streptophyta</taxon>
        <taxon>Embryophyta</taxon>
        <taxon>Tracheophyta</taxon>
        <taxon>Spermatophyta</taxon>
        <taxon>Magnoliopsida</taxon>
        <taxon>eudicotyledons</taxon>
        <taxon>Gunneridae</taxon>
        <taxon>Pentapetalae</taxon>
        <taxon>rosids</taxon>
        <taxon>malvids</taxon>
        <taxon>Malvales</taxon>
        <taxon>Malvaceae</taxon>
        <taxon>Malvoideae</taxon>
        <taxon>Hibiscus</taxon>
    </lineage>
</organism>
<evidence type="ECO:0000256" key="3">
    <source>
        <dbReference type="ARBA" id="ARBA00022989"/>
    </source>
</evidence>
<comment type="caution">
    <text evidence="8">The sequence shown here is derived from an EMBL/GenBank/DDBJ whole genome shotgun (WGS) entry which is preliminary data.</text>
</comment>
<evidence type="ECO:0000259" key="7">
    <source>
        <dbReference type="PROSITE" id="PS51775"/>
    </source>
</evidence>
<reference evidence="8" key="1">
    <citation type="submission" date="2023-05" db="EMBL/GenBank/DDBJ databases">
        <title>Genome and transcriptome analyses reveal genes involved in the formation of fine ridges on petal epidermal cells in Hibiscus trionum.</title>
        <authorList>
            <person name="Koshimizu S."/>
            <person name="Masuda S."/>
            <person name="Ishii T."/>
            <person name="Shirasu K."/>
            <person name="Hoshino A."/>
            <person name="Arita M."/>
        </authorList>
    </citation>
    <scope>NUCLEOTIDE SEQUENCE</scope>
    <source>
        <strain evidence="8">Hamamatsu line</strain>
    </source>
</reference>
<keyword evidence="3 6" id="KW-1133">Transmembrane helix</keyword>
<dbReference type="Proteomes" id="UP001165190">
    <property type="component" value="Unassembled WGS sequence"/>
</dbReference>
<dbReference type="GO" id="GO:0016020">
    <property type="term" value="C:membrane"/>
    <property type="evidence" value="ECO:0007669"/>
    <property type="project" value="UniProtKB-SubCell"/>
</dbReference>
<evidence type="ECO:0000313" key="8">
    <source>
        <dbReference type="EMBL" id="GMI65198.1"/>
    </source>
</evidence>